<evidence type="ECO:0000313" key="3">
    <source>
        <dbReference type="EMBL" id="SDI58031.1"/>
    </source>
</evidence>
<dbReference type="OrthoDB" id="2080590at2"/>
<dbReference type="InterPro" id="IPR017853">
    <property type="entry name" value="GH"/>
</dbReference>
<keyword evidence="4" id="KW-1185">Reference proteome</keyword>
<feature type="region of interest" description="Disordered" evidence="1">
    <location>
        <begin position="85"/>
        <end position="141"/>
    </location>
</feature>
<evidence type="ECO:0000256" key="1">
    <source>
        <dbReference type="SAM" id="MobiDB-lite"/>
    </source>
</evidence>
<dbReference type="Pfam" id="PF08924">
    <property type="entry name" value="Rv2525c_GlyHyd-like"/>
    <property type="match status" value="1"/>
</dbReference>
<dbReference type="EMBL" id="FNEN01000003">
    <property type="protein sequence ID" value="SDI58031.1"/>
    <property type="molecule type" value="Genomic_DNA"/>
</dbReference>
<evidence type="ECO:0000313" key="4">
    <source>
        <dbReference type="Proteomes" id="UP000198853"/>
    </source>
</evidence>
<accession>A0A1G8LQN5</accession>
<feature type="compositionally biased region" description="Low complexity" evidence="1">
    <location>
        <begin position="85"/>
        <end position="94"/>
    </location>
</feature>
<reference evidence="3 4" key="1">
    <citation type="submission" date="2016-10" db="EMBL/GenBank/DDBJ databases">
        <authorList>
            <person name="de Groot N.N."/>
        </authorList>
    </citation>
    <scope>NUCLEOTIDE SEQUENCE [LARGE SCALE GENOMIC DNA]</scope>
    <source>
        <strain evidence="3 4">DSM 21771</strain>
    </source>
</reference>
<proteinExistence type="predicted"/>
<feature type="compositionally biased region" description="Gly residues" evidence="1">
    <location>
        <begin position="95"/>
        <end position="105"/>
    </location>
</feature>
<dbReference type="SUPFAM" id="SSF51445">
    <property type="entry name" value="(Trans)glycosidases"/>
    <property type="match status" value="1"/>
</dbReference>
<name>A0A1G8LQN5_9BACI</name>
<dbReference type="AlphaFoldDB" id="A0A1G8LQN5"/>
<dbReference type="Proteomes" id="UP000198853">
    <property type="component" value="Unassembled WGS sequence"/>
</dbReference>
<gene>
    <name evidence="3" type="ORF">SAMN04488123_103224</name>
</gene>
<dbReference type="InterPro" id="IPR015020">
    <property type="entry name" value="Rv2525c-like_Glyco_Hydro-like"/>
</dbReference>
<dbReference type="Gene3D" id="3.20.20.80">
    <property type="entry name" value="Glycosidases"/>
    <property type="match status" value="1"/>
</dbReference>
<evidence type="ECO:0000259" key="2">
    <source>
        <dbReference type="Pfam" id="PF08924"/>
    </source>
</evidence>
<protein>
    <recommendedName>
        <fullName evidence="2">Rv2525c-like glycoside hydrolase-like domain-containing protein</fullName>
    </recommendedName>
</protein>
<feature type="domain" description="Rv2525c-like glycoside hydrolase-like" evidence="2">
    <location>
        <begin position="166"/>
        <end position="269"/>
    </location>
</feature>
<sequence>MYAQKGKLFLLSIATFAVLVVLTLSVYAITNNEADGIDNNINNNIDGENVDIDNSIENNISGDEKSDIDNEVNNNIDVSVDVNISNDISNNEDGNGNGEENGNGENGEDENGNGNGNGNDDDNGENGNGNDNGETPDTVWGVDSASVTDEAMLECVTDNYGDPEVWGRYLGDNEGVSYGITDEEMDLLQENDIQTLVIWNHTTDVTGYDHGESEANEAIEMAQEMGIPEDVALFINVEPIYPVDSAFILGWHDALMDSEYESGIYGIFDPDEEVYNAFEAAADENDDLLDEMYVWTSSPNVGITSEEDAPAYDPDYPEGSLLAGWQYGLDDEICNIDTNVFDGNVLDAVW</sequence>
<dbReference type="RefSeq" id="WP_090396790.1">
    <property type="nucleotide sequence ID" value="NZ_FNEN01000003.1"/>
</dbReference>
<organism evidence="3 4">
    <name type="scientific">Natribacillus halophilus</name>
    <dbReference type="NCBI Taxonomy" id="549003"/>
    <lineage>
        <taxon>Bacteria</taxon>
        <taxon>Bacillati</taxon>
        <taxon>Bacillota</taxon>
        <taxon>Bacilli</taxon>
        <taxon>Bacillales</taxon>
        <taxon>Bacillaceae</taxon>
        <taxon>Natribacillus</taxon>
    </lineage>
</organism>